<evidence type="ECO:0000313" key="1">
    <source>
        <dbReference type="EMBL" id="EEG77097.1"/>
    </source>
</evidence>
<dbReference type="RefSeq" id="WP_008517268.1">
    <property type="nucleotide sequence ID" value="NZ_ACJM01000010.1"/>
</dbReference>
<comment type="caution">
    <text evidence="1">The sequence shown here is derived from an EMBL/GenBank/DDBJ whole genome shotgun (WGS) entry which is preliminary data.</text>
</comment>
<keyword evidence="2" id="KW-1185">Reference proteome</keyword>
<proteinExistence type="predicted"/>
<reference evidence="1 2" key="1">
    <citation type="submission" date="2009-02" db="EMBL/GenBank/DDBJ databases">
        <title>Sequencing of the draft genome and assembly of Dethiobacter alkaliphilus AHT 1.</title>
        <authorList>
            <consortium name="US DOE Joint Genome Institute (JGI-PGF)"/>
            <person name="Lucas S."/>
            <person name="Copeland A."/>
            <person name="Lapidus A."/>
            <person name="Glavina del Rio T."/>
            <person name="Dalin E."/>
            <person name="Tice H."/>
            <person name="Bruce D."/>
            <person name="Goodwin L."/>
            <person name="Pitluck S."/>
            <person name="Larimer F."/>
            <person name="Land M.L."/>
            <person name="Hauser L."/>
            <person name="Muyzer G."/>
        </authorList>
    </citation>
    <scope>NUCLEOTIDE SEQUENCE [LARGE SCALE GENOMIC DNA]</scope>
    <source>
        <strain evidence="1 2">AHT 1</strain>
    </source>
</reference>
<dbReference type="STRING" id="555088.DealDRAFT_2132"/>
<dbReference type="AlphaFoldDB" id="C0GI23"/>
<gene>
    <name evidence="1" type="ORF">DealDRAFT_2132</name>
</gene>
<dbReference type="EMBL" id="ACJM01000010">
    <property type="protein sequence ID" value="EEG77097.1"/>
    <property type="molecule type" value="Genomic_DNA"/>
</dbReference>
<sequence length="79" mass="8987">MISKKASTLLIGCFVVSLILNAVLIHNTLSLRDYLKNEYIEAFSNLNEQNPWEEVFSPWLALGHLRGVGAALDKQFRIR</sequence>
<organism evidence="1 2">
    <name type="scientific">Dethiobacter alkaliphilus AHT 1</name>
    <dbReference type="NCBI Taxonomy" id="555088"/>
    <lineage>
        <taxon>Bacteria</taxon>
        <taxon>Bacillati</taxon>
        <taxon>Bacillota</taxon>
        <taxon>Dethiobacteria</taxon>
        <taxon>Dethiobacterales</taxon>
        <taxon>Dethiobacteraceae</taxon>
        <taxon>Dethiobacter</taxon>
    </lineage>
</organism>
<evidence type="ECO:0000313" key="2">
    <source>
        <dbReference type="Proteomes" id="UP000006443"/>
    </source>
</evidence>
<name>C0GI23_DETAL</name>
<accession>C0GI23</accession>
<protein>
    <submittedName>
        <fullName evidence="1">Uncharacterized protein</fullName>
    </submittedName>
</protein>
<dbReference type="Proteomes" id="UP000006443">
    <property type="component" value="Unassembled WGS sequence"/>
</dbReference>